<dbReference type="RefSeq" id="WP_141559901.1">
    <property type="nucleotide sequence ID" value="NZ_CAUZLK010000002.1"/>
</dbReference>
<proteinExistence type="predicted"/>
<gene>
    <name evidence="2" type="ORF">R54839_PPFHFPJH_00930</name>
</gene>
<protein>
    <submittedName>
        <fullName evidence="2">Uncharacterized protein</fullName>
    </submittedName>
</protein>
<evidence type="ECO:0000313" key="2">
    <source>
        <dbReference type="EMBL" id="CAK1241829.1"/>
    </source>
</evidence>
<keyword evidence="1" id="KW-0812">Transmembrane</keyword>
<sequence>MLKKTYTRMKNYQLLWVLLFNLFVLSATFLLTFNFTRLSGSYHVQVAPNALVSNDTLTIHGDDVIGNLNGSDSWTNGSYELKQDQLKIYLDDRVYYGEIDKKGRSFWLEIDNEKVYFRR</sequence>
<organism evidence="2 3">
    <name type="scientific">Fructobacillus fructosus</name>
    <dbReference type="NCBI Taxonomy" id="1631"/>
    <lineage>
        <taxon>Bacteria</taxon>
        <taxon>Bacillati</taxon>
        <taxon>Bacillota</taxon>
        <taxon>Bacilli</taxon>
        <taxon>Lactobacillales</taxon>
        <taxon>Lactobacillaceae</taxon>
        <taxon>Fructobacillus</taxon>
    </lineage>
</organism>
<evidence type="ECO:0000256" key="1">
    <source>
        <dbReference type="SAM" id="Phobius"/>
    </source>
</evidence>
<comment type="caution">
    <text evidence="2">The sequence shown here is derived from an EMBL/GenBank/DDBJ whole genome shotgun (WGS) entry which is preliminary data.</text>
</comment>
<keyword evidence="1" id="KW-1133">Transmembrane helix</keyword>
<keyword evidence="3" id="KW-1185">Reference proteome</keyword>
<dbReference type="Proteomes" id="UP001314261">
    <property type="component" value="Unassembled WGS sequence"/>
</dbReference>
<reference evidence="2 3" key="1">
    <citation type="submission" date="2023-10" db="EMBL/GenBank/DDBJ databases">
        <authorList>
            <person name="Botero Cardona J."/>
        </authorList>
    </citation>
    <scope>NUCLEOTIDE SEQUENCE [LARGE SCALE GENOMIC DNA]</scope>
    <source>
        <strain evidence="2 3">R-54839</strain>
    </source>
</reference>
<dbReference type="GeneID" id="89536946"/>
<dbReference type="EMBL" id="CAUZLR010000005">
    <property type="protein sequence ID" value="CAK1241829.1"/>
    <property type="molecule type" value="Genomic_DNA"/>
</dbReference>
<evidence type="ECO:0000313" key="3">
    <source>
        <dbReference type="Proteomes" id="UP001314261"/>
    </source>
</evidence>
<name>A0ABM9MUW3_9LACO</name>
<feature type="transmembrane region" description="Helical" evidence="1">
    <location>
        <begin position="12"/>
        <end position="33"/>
    </location>
</feature>
<accession>A0ABM9MUW3</accession>
<keyword evidence="1" id="KW-0472">Membrane</keyword>